<comment type="caution">
    <text evidence="1">The sequence shown here is derived from an EMBL/GenBank/DDBJ whole genome shotgun (WGS) entry which is preliminary data.</text>
</comment>
<protein>
    <submittedName>
        <fullName evidence="1">Uncharacterized protein</fullName>
    </submittedName>
</protein>
<dbReference type="EMBL" id="JACGCM010002131">
    <property type="protein sequence ID" value="KAF6144459.1"/>
    <property type="molecule type" value="Genomic_DNA"/>
</dbReference>
<evidence type="ECO:0000313" key="1">
    <source>
        <dbReference type="EMBL" id="KAF6144459.1"/>
    </source>
</evidence>
<name>A0A7J7LPH3_9MAGN</name>
<reference evidence="1 2" key="1">
    <citation type="journal article" date="2020" name="IScience">
        <title>Genome Sequencing of the Endangered Kingdonia uniflora (Circaeasteraceae, Ranunculales) Reveals Potential Mechanisms of Evolutionary Specialization.</title>
        <authorList>
            <person name="Sun Y."/>
            <person name="Deng T."/>
            <person name="Zhang A."/>
            <person name="Moore M.J."/>
            <person name="Landis J.B."/>
            <person name="Lin N."/>
            <person name="Zhang H."/>
            <person name="Zhang X."/>
            <person name="Huang J."/>
            <person name="Zhang X."/>
            <person name="Sun H."/>
            <person name="Wang H."/>
        </authorList>
    </citation>
    <scope>NUCLEOTIDE SEQUENCE [LARGE SCALE GENOMIC DNA]</scope>
    <source>
        <strain evidence="1">TB1705</strain>
        <tissue evidence="1">Leaf</tissue>
    </source>
</reference>
<dbReference type="PANTHER" id="PTHR34538">
    <property type="entry name" value="EXPRESSED PROTEIN"/>
    <property type="match status" value="1"/>
</dbReference>
<evidence type="ECO:0000313" key="2">
    <source>
        <dbReference type="Proteomes" id="UP000541444"/>
    </source>
</evidence>
<gene>
    <name evidence="1" type="ORF">GIB67_024686</name>
</gene>
<dbReference type="Proteomes" id="UP000541444">
    <property type="component" value="Unassembled WGS sequence"/>
</dbReference>
<dbReference type="PANTHER" id="PTHR34538:SF4">
    <property type="entry name" value="EXPRESSED PROTEIN"/>
    <property type="match status" value="1"/>
</dbReference>
<organism evidence="1 2">
    <name type="scientific">Kingdonia uniflora</name>
    <dbReference type="NCBI Taxonomy" id="39325"/>
    <lineage>
        <taxon>Eukaryota</taxon>
        <taxon>Viridiplantae</taxon>
        <taxon>Streptophyta</taxon>
        <taxon>Embryophyta</taxon>
        <taxon>Tracheophyta</taxon>
        <taxon>Spermatophyta</taxon>
        <taxon>Magnoliopsida</taxon>
        <taxon>Ranunculales</taxon>
        <taxon>Circaeasteraceae</taxon>
        <taxon>Kingdonia</taxon>
    </lineage>
</organism>
<proteinExistence type="predicted"/>
<accession>A0A7J7LPH3</accession>
<sequence length="79" mass="9557">MKRSQFMKWESRLAVIPHVSVSLKVANDFFGSSFLNFLRKLCWRFMSQWKQSEGWKRKNARFSYDPYSYSQNFDDGFVL</sequence>
<dbReference type="OrthoDB" id="809514at2759"/>
<dbReference type="AlphaFoldDB" id="A0A7J7LPH3"/>
<keyword evidence="2" id="KW-1185">Reference proteome</keyword>